<evidence type="ECO:0000313" key="2">
    <source>
        <dbReference type="EMBL" id="GER92371.1"/>
    </source>
</evidence>
<dbReference type="Gene3D" id="1.10.287.1490">
    <property type="match status" value="1"/>
</dbReference>
<gene>
    <name evidence="2" type="ORF">A45J_0086</name>
</gene>
<dbReference type="AlphaFoldDB" id="A0A5J4L0R6"/>
<accession>A0A5J4L0R6</accession>
<dbReference type="Gene3D" id="3.30.1330.60">
    <property type="entry name" value="OmpA-like domain"/>
    <property type="match status" value="1"/>
</dbReference>
<reference evidence="2" key="1">
    <citation type="submission" date="2019-10" db="EMBL/GenBank/DDBJ databases">
        <title>Metagenomic sequencing of thiosulfate-disproportionating enrichment culture.</title>
        <authorList>
            <person name="Umezawa K."/>
            <person name="Kojima H."/>
            <person name="Fukui M."/>
        </authorList>
    </citation>
    <scope>NUCLEOTIDE SEQUENCE</scope>
    <source>
        <strain evidence="2">45J</strain>
    </source>
</reference>
<protein>
    <recommendedName>
        <fullName evidence="3">OmpA-like domain-containing protein</fullName>
    </recommendedName>
</protein>
<comment type="caution">
    <text evidence="2">The sequence shown here is derived from an EMBL/GenBank/DDBJ whole genome shotgun (WGS) entry which is preliminary data.</text>
</comment>
<dbReference type="EMBL" id="BLAB01000001">
    <property type="protein sequence ID" value="GER92371.1"/>
    <property type="molecule type" value="Genomic_DNA"/>
</dbReference>
<sequence>MKKLFVIAIVLFYASTCIASDKDKVLYQIEKARSIIKEFTAKPESVNYADDITMAWNYIKIAETEFQKNTNILGKLSDQAVPTIIHYANMAEFTIRIALSRLEKASHEKEISRLEGLISDIKAKIKVLEDKDAEIIRLKKELEKAKSDITKLPSEISKEKDLEIERLSKEVSALKSEKEELNTKLTSLKKELDDKNKAFEALQTELKYKLIELTKMQKDLHSLGKLKEFLDVVGVLGIPVRTSENGVTIVIPRRDFIKITSKGAVLSPTSEKVISQLISLIKRFPEYRIALKVYGFGQPTKYEGTKATEHMAIIVKDALIQRGNITPEMITAESGGNMPIFPKDAVELNRRVEITFLTK</sequence>
<dbReference type="InterPro" id="IPR036737">
    <property type="entry name" value="OmpA-like_sf"/>
</dbReference>
<organism evidence="2">
    <name type="scientific">hot springs metagenome</name>
    <dbReference type="NCBI Taxonomy" id="433727"/>
    <lineage>
        <taxon>unclassified sequences</taxon>
        <taxon>metagenomes</taxon>
        <taxon>ecological metagenomes</taxon>
    </lineage>
</organism>
<evidence type="ECO:0008006" key="3">
    <source>
        <dbReference type="Google" id="ProtNLM"/>
    </source>
</evidence>
<feature type="coiled-coil region" evidence="1">
    <location>
        <begin position="104"/>
        <end position="205"/>
    </location>
</feature>
<keyword evidence="1" id="KW-0175">Coiled coil</keyword>
<evidence type="ECO:0000256" key="1">
    <source>
        <dbReference type="SAM" id="Coils"/>
    </source>
</evidence>
<name>A0A5J4L0R6_9ZZZZ</name>
<proteinExistence type="predicted"/>
<dbReference type="SUPFAM" id="SSF103088">
    <property type="entry name" value="OmpA-like"/>
    <property type="match status" value="1"/>
</dbReference>